<dbReference type="RefSeq" id="WP_380425167.1">
    <property type="nucleotide sequence ID" value="NZ_JBHRZV010000015.1"/>
</dbReference>
<evidence type="ECO:0000313" key="2">
    <source>
        <dbReference type="Proteomes" id="UP001595807"/>
    </source>
</evidence>
<evidence type="ECO:0000313" key="1">
    <source>
        <dbReference type="EMBL" id="MFC3927511.1"/>
    </source>
</evidence>
<comment type="caution">
    <text evidence="1">The sequence shown here is derived from an EMBL/GenBank/DDBJ whole genome shotgun (WGS) entry which is preliminary data.</text>
</comment>
<sequence>MEFNWVTIVAIVAIWLFLLYEAYALQQRKVAGLLSNQDVVADLAREMLAGKDQKQILAYMKKQYKISGMAAMAVYSQIKMVLDQRSRQDQEK</sequence>
<keyword evidence="2" id="KW-1185">Reference proteome</keyword>
<organism evidence="1 2">
    <name type="scientific">Streptococcus caprae</name>
    <dbReference type="NCBI Taxonomy" id="1640501"/>
    <lineage>
        <taxon>Bacteria</taxon>
        <taxon>Bacillati</taxon>
        <taxon>Bacillota</taxon>
        <taxon>Bacilli</taxon>
        <taxon>Lactobacillales</taxon>
        <taxon>Streptococcaceae</taxon>
        <taxon>Streptococcus</taxon>
    </lineage>
</organism>
<reference evidence="2" key="1">
    <citation type="journal article" date="2019" name="Int. J. Syst. Evol. Microbiol.">
        <title>The Global Catalogue of Microorganisms (GCM) 10K type strain sequencing project: providing services to taxonomists for standard genome sequencing and annotation.</title>
        <authorList>
            <consortium name="The Broad Institute Genomics Platform"/>
            <consortium name="The Broad Institute Genome Sequencing Center for Infectious Disease"/>
            <person name="Wu L."/>
            <person name="Ma J."/>
        </authorList>
    </citation>
    <scope>NUCLEOTIDE SEQUENCE [LARGE SCALE GENOMIC DNA]</scope>
    <source>
        <strain evidence="2">CCUG 67170</strain>
    </source>
</reference>
<protein>
    <submittedName>
        <fullName evidence="1">Uncharacterized protein</fullName>
    </submittedName>
</protein>
<proteinExistence type="predicted"/>
<dbReference type="EMBL" id="JBHRZV010000015">
    <property type="protein sequence ID" value="MFC3927511.1"/>
    <property type="molecule type" value="Genomic_DNA"/>
</dbReference>
<name>A0ABV8CTP8_9STRE</name>
<dbReference type="Proteomes" id="UP001595807">
    <property type="component" value="Unassembled WGS sequence"/>
</dbReference>
<gene>
    <name evidence="1" type="ORF">ACFORF_02535</name>
</gene>
<accession>A0ABV8CTP8</accession>